<dbReference type="EMBL" id="QVTD01000003">
    <property type="protein sequence ID" value="RFU65946.1"/>
    <property type="molecule type" value="Genomic_DNA"/>
</dbReference>
<keyword evidence="2" id="KW-1185">Reference proteome</keyword>
<name>A0A372LK13_9BACI</name>
<dbReference type="AlphaFoldDB" id="A0A372LK13"/>
<organism evidence="1 2">
    <name type="scientific">Peribacillus glennii</name>
    <dbReference type="NCBI Taxonomy" id="2303991"/>
    <lineage>
        <taxon>Bacteria</taxon>
        <taxon>Bacillati</taxon>
        <taxon>Bacillota</taxon>
        <taxon>Bacilli</taxon>
        <taxon>Bacillales</taxon>
        <taxon>Bacillaceae</taxon>
        <taxon>Peribacillus</taxon>
    </lineage>
</organism>
<reference evidence="1 2" key="1">
    <citation type="submission" date="2018-08" db="EMBL/GenBank/DDBJ databases">
        <title>Bacillus chawlae sp. nov., Bacillus glennii sp. nov., and Bacillus saganii sp. nov. Isolated from the Vehicle Assembly Building at Kennedy Space Center where the Viking Spacecraft were Assembled.</title>
        <authorList>
            <person name="Seuylemezian A."/>
            <person name="Vaishampayan P."/>
        </authorList>
    </citation>
    <scope>NUCLEOTIDE SEQUENCE [LARGE SCALE GENOMIC DNA]</scope>
    <source>
        <strain evidence="1 2">V44-8</strain>
    </source>
</reference>
<proteinExistence type="predicted"/>
<sequence>MYRGTTLIGNKMKAEAHRSKFQNCAHFIRITAAYADASFDLLNKSPDADSRGEFTYGAP</sequence>
<gene>
    <name evidence="1" type="ORF">D0466_08790</name>
</gene>
<accession>A0A372LK13</accession>
<evidence type="ECO:0000313" key="2">
    <source>
        <dbReference type="Proteomes" id="UP000262939"/>
    </source>
</evidence>
<protein>
    <submittedName>
        <fullName evidence="1">Uncharacterized protein</fullName>
    </submittedName>
</protein>
<evidence type="ECO:0000313" key="1">
    <source>
        <dbReference type="EMBL" id="RFU65946.1"/>
    </source>
</evidence>
<dbReference type="Proteomes" id="UP000262939">
    <property type="component" value="Unassembled WGS sequence"/>
</dbReference>
<comment type="caution">
    <text evidence="1">The sequence shown here is derived from an EMBL/GenBank/DDBJ whole genome shotgun (WGS) entry which is preliminary data.</text>
</comment>